<accession>A0A8S1QXT0</accession>
<evidence type="ECO:0000313" key="2">
    <source>
        <dbReference type="Proteomes" id="UP000688137"/>
    </source>
</evidence>
<comment type="caution">
    <text evidence="1">The sequence shown here is derived from an EMBL/GenBank/DDBJ whole genome shotgun (WGS) entry which is preliminary data.</text>
</comment>
<reference evidence="1" key="1">
    <citation type="submission" date="2021-01" db="EMBL/GenBank/DDBJ databases">
        <authorList>
            <consortium name="Genoscope - CEA"/>
            <person name="William W."/>
        </authorList>
    </citation>
    <scope>NUCLEOTIDE SEQUENCE</scope>
</reference>
<protein>
    <submittedName>
        <fullName evidence="1">Uncharacterized protein</fullName>
    </submittedName>
</protein>
<dbReference type="EMBL" id="CAJJDM010000374">
    <property type="protein sequence ID" value="CAD8119784.1"/>
    <property type="molecule type" value="Genomic_DNA"/>
</dbReference>
<dbReference type="AlphaFoldDB" id="A0A8S1QXT0"/>
<organism evidence="1 2">
    <name type="scientific">Paramecium primaurelia</name>
    <dbReference type="NCBI Taxonomy" id="5886"/>
    <lineage>
        <taxon>Eukaryota</taxon>
        <taxon>Sar</taxon>
        <taxon>Alveolata</taxon>
        <taxon>Ciliophora</taxon>
        <taxon>Intramacronucleata</taxon>
        <taxon>Oligohymenophorea</taxon>
        <taxon>Peniculida</taxon>
        <taxon>Parameciidae</taxon>
        <taxon>Paramecium</taxon>
    </lineage>
</organism>
<gene>
    <name evidence="1" type="ORF">PPRIM_AZ9-3.1.T3650001</name>
</gene>
<keyword evidence="2" id="KW-1185">Reference proteome</keyword>
<name>A0A8S1QXT0_PARPR</name>
<sequence length="108" mass="13020">MELIQQKLLNETPHPIGGKYINNRKSFRQMILQSHYGEFQRIFNLTWRMITREKRVSKSYFIINQKTSVWSIVQRKVYKQQDGTVQTVYMEQILNGKKLLFAFSYLLN</sequence>
<evidence type="ECO:0000313" key="1">
    <source>
        <dbReference type="EMBL" id="CAD8119784.1"/>
    </source>
</evidence>
<dbReference type="Proteomes" id="UP000688137">
    <property type="component" value="Unassembled WGS sequence"/>
</dbReference>
<proteinExistence type="predicted"/>